<name>A0ABV9NQP2_9GAMM</name>
<comment type="subcellular location">
    <subcellularLocation>
        <location evidence="1">Endoplasmic reticulum</location>
    </subcellularLocation>
    <subcellularLocation>
        <location evidence="3">Golgi apparatus</location>
    </subcellularLocation>
    <subcellularLocation>
        <location evidence="2">Lysosome</location>
    </subcellularLocation>
    <subcellularLocation>
        <location evidence="4">Secreted</location>
    </subcellularLocation>
</comment>
<evidence type="ECO:0000256" key="1">
    <source>
        <dbReference type="ARBA" id="ARBA00004240"/>
    </source>
</evidence>
<evidence type="ECO:0000256" key="14">
    <source>
        <dbReference type="ARBA" id="ARBA00023034"/>
    </source>
</evidence>
<keyword evidence="6" id="KW-0964">Secreted</keyword>
<evidence type="ECO:0000259" key="22">
    <source>
        <dbReference type="Pfam" id="PF04389"/>
    </source>
</evidence>
<keyword evidence="24" id="KW-1185">Reference proteome</keyword>
<evidence type="ECO:0000256" key="20">
    <source>
        <dbReference type="ARBA" id="ARBA00033328"/>
    </source>
</evidence>
<evidence type="ECO:0000256" key="3">
    <source>
        <dbReference type="ARBA" id="ARBA00004555"/>
    </source>
</evidence>
<keyword evidence="12" id="KW-0256">Endoplasmic reticulum</keyword>
<feature type="chain" id="PRO_5047067827" description="Carboxypeptidase Q" evidence="21">
    <location>
        <begin position="25"/>
        <end position="475"/>
    </location>
</feature>
<evidence type="ECO:0000256" key="18">
    <source>
        <dbReference type="ARBA" id="ARBA00023228"/>
    </source>
</evidence>
<gene>
    <name evidence="23" type="ORF">ACFO3Q_14735</name>
</gene>
<comment type="caution">
    <text evidence="23">The sequence shown here is derived from an EMBL/GenBank/DDBJ whole genome shotgun (WGS) entry which is preliminary data.</text>
</comment>
<accession>A0ABV9NQP2</accession>
<keyword evidence="16" id="KW-0865">Zymogen</keyword>
<evidence type="ECO:0000256" key="2">
    <source>
        <dbReference type="ARBA" id="ARBA00004371"/>
    </source>
</evidence>
<dbReference type="Gene3D" id="3.50.30.30">
    <property type="match status" value="1"/>
</dbReference>
<keyword evidence="9" id="KW-0479">Metal-binding</keyword>
<keyword evidence="11" id="KW-0378">Hydrolase</keyword>
<feature type="signal peptide" evidence="21">
    <location>
        <begin position="1"/>
        <end position="24"/>
    </location>
</feature>
<evidence type="ECO:0000256" key="4">
    <source>
        <dbReference type="ARBA" id="ARBA00004613"/>
    </source>
</evidence>
<evidence type="ECO:0000256" key="11">
    <source>
        <dbReference type="ARBA" id="ARBA00022801"/>
    </source>
</evidence>
<evidence type="ECO:0000256" key="15">
    <source>
        <dbReference type="ARBA" id="ARBA00023049"/>
    </source>
</evidence>
<dbReference type="InterPro" id="IPR007484">
    <property type="entry name" value="Peptidase_M28"/>
</dbReference>
<dbReference type="PANTHER" id="PTHR12053:SF3">
    <property type="entry name" value="CARBOXYPEPTIDASE Q"/>
    <property type="match status" value="1"/>
</dbReference>
<organism evidence="23 24">
    <name type="scientific">Coralloluteibacterium thermophilum</name>
    <dbReference type="NCBI Taxonomy" id="2707049"/>
    <lineage>
        <taxon>Bacteria</taxon>
        <taxon>Pseudomonadati</taxon>
        <taxon>Pseudomonadota</taxon>
        <taxon>Gammaproteobacteria</taxon>
        <taxon>Lysobacterales</taxon>
        <taxon>Lysobacteraceae</taxon>
        <taxon>Coralloluteibacterium</taxon>
    </lineage>
</organism>
<keyword evidence="8" id="KW-0645">Protease</keyword>
<dbReference type="PANTHER" id="PTHR12053">
    <property type="entry name" value="PROTEASE FAMILY M28 PLASMA GLUTAMATE CARBOXYPEPTIDASE-RELATED"/>
    <property type="match status" value="1"/>
</dbReference>
<keyword evidence="7" id="KW-0121">Carboxypeptidase</keyword>
<keyword evidence="10 21" id="KW-0732">Signal</keyword>
<dbReference type="Gene3D" id="3.40.630.10">
    <property type="entry name" value="Zn peptidases"/>
    <property type="match status" value="1"/>
</dbReference>
<reference evidence="24" key="1">
    <citation type="journal article" date="2019" name="Int. J. Syst. Evol. Microbiol.">
        <title>The Global Catalogue of Microorganisms (GCM) 10K type strain sequencing project: providing services to taxonomists for standard genome sequencing and annotation.</title>
        <authorList>
            <consortium name="The Broad Institute Genomics Platform"/>
            <consortium name="The Broad Institute Genome Sequencing Center for Infectious Disease"/>
            <person name="Wu L."/>
            <person name="Ma J."/>
        </authorList>
    </citation>
    <scope>NUCLEOTIDE SEQUENCE [LARGE SCALE GENOMIC DNA]</scope>
    <source>
        <strain evidence="24">CGMCC 1.13574</strain>
    </source>
</reference>
<evidence type="ECO:0000256" key="19">
    <source>
        <dbReference type="ARBA" id="ARBA00025833"/>
    </source>
</evidence>
<keyword evidence="18" id="KW-0458">Lysosome</keyword>
<dbReference type="SUPFAM" id="SSF53187">
    <property type="entry name" value="Zn-dependent exopeptidases"/>
    <property type="match status" value="1"/>
</dbReference>
<evidence type="ECO:0000313" key="24">
    <source>
        <dbReference type="Proteomes" id="UP001595892"/>
    </source>
</evidence>
<protein>
    <recommendedName>
        <fullName evidence="5">Carboxypeptidase Q</fullName>
    </recommendedName>
    <alternativeName>
        <fullName evidence="20">Plasma glutamate carboxypeptidase</fullName>
    </alternativeName>
</protein>
<evidence type="ECO:0000256" key="8">
    <source>
        <dbReference type="ARBA" id="ARBA00022670"/>
    </source>
</evidence>
<keyword evidence="15" id="KW-0482">Metalloprotease</keyword>
<evidence type="ECO:0000256" key="6">
    <source>
        <dbReference type="ARBA" id="ARBA00022525"/>
    </source>
</evidence>
<dbReference type="Pfam" id="PF04389">
    <property type="entry name" value="Peptidase_M28"/>
    <property type="match status" value="1"/>
</dbReference>
<dbReference type="Proteomes" id="UP001595892">
    <property type="component" value="Unassembled WGS sequence"/>
</dbReference>
<keyword evidence="17" id="KW-0325">Glycoprotein</keyword>
<evidence type="ECO:0000256" key="5">
    <source>
        <dbReference type="ARBA" id="ARBA00014116"/>
    </source>
</evidence>
<keyword evidence="13" id="KW-0862">Zinc</keyword>
<comment type="subunit">
    <text evidence="19">Homodimer. The monomeric form is inactive while the homodimer is active.</text>
</comment>
<evidence type="ECO:0000256" key="13">
    <source>
        <dbReference type="ARBA" id="ARBA00022833"/>
    </source>
</evidence>
<evidence type="ECO:0000256" key="7">
    <source>
        <dbReference type="ARBA" id="ARBA00022645"/>
    </source>
</evidence>
<evidence type="ECO:0000256" key="10">
    <source>
        <dbReference type="ARBA" id="ARBA00022729"/>
    </source>
</evidence>
<evidence type="ECO:0000313" key="23">
    <source>
        <dbReference type="EMBL" id="MFC4729424.1"/>
    </source>
</evidence>
<sequence>MRVPLPRRLGALVVALSFALPLSAQEGGTRIPDEAIGTAVALRDSAMAGTGAFGIVESLTTEIGPRMAGTEADARAVAWAEERFRALGYDRVRLEPVTFPVWHRGHERAEVVAPFPQPLLITALGGSVGTGGEAIEAEVVRFGSLDELKAADPASVRGRIAFIDQKMERFRDGRGYGRVVGARSQGANEASRHGARAVLIRSIGTDSARMPHTGMMRYADDVTPIPAAALSIPDADQLARILERGQPVRVRLDIDAETRGEYTSHNVIGEIVGSERPDEIVFIGGHLDSWDLGTGAIDDGAGIAITMEAGRLIAALPERPKRTVRVIAFANEEQGLIGAYAYAREHGGDIARQIIGAESDFGAGRIYALRAGVKPEAREAIARIGEVLAPIGIAYEAEGGSPGPDVGPMVQRGMAWAQLAQDGTDYFDYHHTANDTLDKIEPAALDQQVAAYAVFAYLAAEAEGDFGSAPRTGGD</sequence>
<dbReference type="EMBL" id="JBHSGG010000043">
    <property type="protein sequence ID" value="MFC4729424.1"/>
    <property type="molecule type" value="Genomic_DNA"/>
</dbReference>
<dbReference type="InterPro" id="IPR039866">
    <property type="entry name" value="CPQ"/>
</dbReference>
<dbReference type="RefSeq" id="WP_377005496.1">
    <property type="nucleotide sequence ID" value="NZ_JBHSGG010000043.1"/>
</dbReference>
<evidence type="ECO:0000256" key="17">
    <source>
        <dbReference type="ARBA" id="ARBA00023180"/>
    </source>
</evidence>
<evidence type="ECO:0000256" key="16">
    <source>
        <dbReference type="ARBA" id="ARBA00023145"/>
    </source>
</evidence>
<evidence type="ECO:0000256" key="9">
    <source>
        <dbReference type="ARBA" id="ARBA00022723"/>
    </source>
</evidence>
<evidence type="ECO:0000256" key="21">
    <source>
        <dbReference type="SAM" id="SignalP"/>
    </source>
</evidence>
<keyword evidence="14" id="KW-0333">Golgi apparatus</keyword>
<proteinExistence type="predicted"/>
<feature type="domain" description="Peptidase M28" evidence="22">
    <location>
        <begin position="266"/>
        <end position="449"/>
    </location>
</feature>
<evidence type="ECO:0000256" key="12">
    <source>
        <dbReference type="ARBA" id="ARBA00022824"/>
    </source>
</evidence>